<dbReference type="GO" id="GO:0005525">
    <property type="term" value="F:GTP binding"/>
    <property type="evidence" value="ECO:0007669"/>
    <property type="project" value="UniProtKB-KW"/>
</dbReference>
<gene>
    <name evidence="3" type="ORF">FKG95_04175</name>
</gene>
<dbReference type="PANTHER" id="PTHR34784:SF1">
    <property type="entry name" value="50S RIBOSOMAL PROTEIN L34"/>
    <property type="match status" value="1"/>
</dbReference>
<keyword evidence="4" id="KW-1185">Reference proteome</keyword>
<dbReference type="InterPro" id="IPR037103">
    <property type="entry name" value="Tubulin/FtsZ-like_C"/>
</dbReference>
<keyword evidence="2" id="KW-0342">GTP-binding</keyword>
<dbReference type="PANTHER" id="PTHR34784">
    <property type="entry name" value="50S RIBOSOMAL PROTEIN L34"/>
    <property type="match status" value="1"/>
</dbReference>
<evidence type="ECO:0000256" key="1">
    <source>
        <dbReference type="ARBA" id="ARBA00022741"/>
    </source>
</evidence>
<dbReference type="EMBL" id="VHSH01000001">
    <property type="protein sequence ID" value="TQV83970.1"/>
    <property type="molecule type" value="Genomic_DNA"/>
</dbReference>
<proteinExistence type="predicted"/>
<evidence type="ECO:0000256" key="2">
    <source>
        <dbReference type="ARBA" id="ARBA00023134"/>
    </source>
</evidence>
<dbReference type="Gene3D" id="3.30.1330.20">
    <property type="entry name" value="Tubulin/FtsZ, C-terminal domain"/>
    <property type="match status" value="1"/>
</dbReference>
<dbReference type="AlphaFoldDB" id="A0A545U3B8"/>
<organism evidence="3 4">
    <name type="scientific">Denitrobaculum tricleocarpae</name>
    <dbReference type="NCBI Taxonomy" id="2591009"/>
    <lineage>
        <taxon>Bacteria</taxon>
        <taxon>Pseudomonadati</taxon>
        <taxon>Pseudomonadota</taxon>
        <taxon>Alphaproteobacteria</taxon>
        <taxon>Rhodospirillales</taxon>
        <taxon>Rhodospirillaceae</taxon>
        <taxon>Denitrobaculum</taxon>
    </lineage>
</organism>
<sequence>MKRLILEMGTGNDLYGEDYTKAAVRAVQDALHHSSLTLFRSLKLQHDDMQVTVNIGVQKPEQVDAEEIKKQIPFGRVTVQAVKGGLNVPDPENDILSVVATAGIEAHIDIPEGRFKLESGA</sequence>
<reference evidence="3 4" key="1">
    <citation type="submission" date="2019-06" db="EMBL/GenBank/DDBJ databases">
        <title>Whole genome sequence for Rhodospirillaceae sp. R148.</title>
        <authorList>
            <person name="Wang G."/>
        </authorList>
    </citation>
    <scope>NUCLEOTIDE SEQUENCE [LARGE SCALE GENOMIC DNA]</scope>
    <source>
        <strain evidence="3 4">R148</strain>
    </source>
</reference>
<dbReference type="NCBIfam" id="TIGR02058">
    <property type="entry name" value="lin0512_fam"/>
    <property type="match status" value="1"/>
</dbReference>
<evidence type="ECO:0000313" key="3">
    <source>
        <dbReference type="EMBL" id="TQV83970.1"/>
    </source>
</evidence>
<dbReference type="InterPro" id="IPR011719">
    <property type="entry name" value="CHP02058"/>
</dbReference>
<name>A0A545U3B8_9PROT</name>
<protein>
    <submittedName>
        <fullName evidence="3">Uncharacterized protein</fullName>
    </submittedName>
</protein>
<dbReference type="Proteomes" id="UP000315252">
    <property type="component" value="Unassembled WGS sequence"/>
</dbReference>
<comment type="caution">
    <text evidence="3">The sequence shown here is derived from an EMBL/GenBank/DDBJ whole genome shotgun (WGS) entry which is preliminary data.</text>
</comment>
<keyword evidence="1" id="KW-0547">Nucleotide-binding</keyword>
<dbReference type="Pfam" id="PF09585">
    <property type="entry name" value="Lin0512_fam"/>
    <property type="match status" value="1"/>
</dbReference>
<accession>A0A545U3B8</accession>
<dbReference type="OrthoDB" id="7360766at2"/>
<evidence type="ECO:0000313" key="4">
    <source>
        <dbReference type="Proteomes" id="UP000315252"/>
    </source>
</evidence>